<keyword evidence="3" id="KW-1185">Reference proteome</keyword>
<gene>
    <name evidence="2" type="ORF">BG006_007520</name>
</gene>
<evidence type="ECO:0000256" key="1">
    <source>
        <dbReference type="SAM" id="MobiDB-lite"/>
    </source>
</evidence>
<dbReference type="PANTHER" id="PTHR12224:SF0">
    <property type="entry name" value="BETA-1,4-MANNOSYL-GLYCOPROTEIN 4-BETA-N-ACETYLGLUCOSAMINYLTRANSFERASE"/>
    <property type="match status" value="1"/>
</dbReference>
<reference evidence="2" key="1">
    <citation type="journal article" date="2020" name="Fungal Divers.">
        <title>Resolving the Mortierellaceae phylogeny through synthesis of multi-gene phylogenetics and phylogenomics.</title>
        <authorList>
            <person name="Vandepol N."/>
            <person name="Liber J."/>
            <person name="Desiro A."/>
            <person name="Na H."/>
            <person name="Kennedy M."/>
            <person name="Barry K."/>
            <person name="Grigoriev I.V."/>
            <person name="Miller A.N."/>
            <person name="O'Donnell K."/>
            <person name="Stajich J.E."/>
            <person name="Bonito G."/>
        </authorList>
    </citation>
    <scope>NUCLEOTIDE SEQUENCE</scope>
    <source>
        <strain evidence="2">NVP1</strain>
    </source>
</reference>
<sequence>MVHDRRMAIDSPTDGPQEKRSSLFSLSSRGRMALLWACIVTLFGWAVLERSLLQSISSPVPLPSEALESTRSVIVEPITPISLAAPISTPTTFESTPIQTTPSQPQPTVQAKFTPKMIDIILFNGELDLLDLRLNELQHVVDTFVIIESNTTFSGHPKKLYYKENLQRFQKFRLKIHHIELPPMSKQDANRYSDGWENEHYTRDKGVSLAIQKLQPREGDWLLLSDLDELPRPSILQMMKFPELNTEVSSMFLEHSASEGALDLFRFGCRFYYYSFEYYKGNWIGPVVMRFRERASHLARVEVDGSENAQMLSQKEYMATMGRDNWVTLGSKMRDARGEGAAMWVNDACWHCSWCFSRIAEVVEKTRSYSHTEHNQDQYHSQEWILDHYRQGEDLFDREYEQHTLVQSNYDIPDHVRFNRNKYLYMLERFGAPNAGFIDVTVTPMATTEAVATAATTQEAATAAITPVPESRPNRRGRAGRN</sequence>
<dbReference type="Pfam" id="PF04724">
    <property type="entry name" value="Glyco_transf_17"/>
    <property type="match status" value="2"/>
</dbReference>
<feature type="region of interest" description="Disordered" evidence="1">
    <location>
        <begin position="1"/>
        <end position="22"/>
    </location>
</feature>
<dbReference type="GO" id="GO:0006044">
    <property type="term" value="P:N-acetylglucosamine metabolic process"/>
    <property type="evidence" value="ECO:0007669"/>
    <property type="project" value="TreeGrafter"/>
</dbReference>
<protein>
    <recommendedName>
        <fullName evidence="4">Glycosyltransferase family 17</fullName>
    </recommendedName>
</protein>
<dbReference type="EMBL" id="JAAAUY010000048">
    <property type="protein sequence ID" value="KAF9336743.1"/>
    <property type="molecule type" value="Genomic_DNA"/>
</dbReference>
<evidence type="ECO:0008006" key="4">
    <source>
        <dbReference type="Google" id="ProtNLM"/>
    </source>
</evidence>
<name>A0A9P5SRF4_9FUNG</name>
<proteinExistence type="predicted"/>
<dbReference type="Proteomes" id="UP000696485">
    <property type="component" value="Unassembled WGS sequence"/>
</dbReference>
<dbReference type="GO" id="GO:0003830">
    <property type="term" value="F:beta-1,4-mannosylglycoprotein 4-beta-N-acetylglucosaminyltransferase activity"/>
    <property type="evidence" value="ECO:0007669"/>
    <property type="project" value="InterPro"/>
</dbReference>
<dbReference type="PANTHER" id="PTHR12224">
    <property type="entry name" value="BETA-1,4-MANNOSYL-GLYCOPROTEIN BETA-1,4-N-ACETYLGLUCOSAMINYL-TRANSFERASE"/>
    <property type="match status" value="1"/>
</dbReference>
<accession>A0A9P5SRF4</accession>
<comment type="caution">
    <text evidence="2">The sequence shown here is derived from an EMBL/GenBank/DDBJ whole genome shotgun (WGS) entry which is preliminary data.</text>
</comment>
<evidence type="ECO:0000313" key="2">
    <source>
        <dbReference type="EMBL" id="KAF9336743.1"/>
    </source>
</evidence>
<dbReference type="AlphaFoldDB" id="A0A9P5SRF4"/>
<organism evidence="2 3">
    <name type="scientific">Podila minutissima</name>
    <dbReference type="NCBI Taxonomy" id="64525"/>
    <lineage>
        <taxon>Eukaryota</taxon>
        <taxon>Fungi</taxon>
        <taxon>Fungi incertae sedis</taxon>
        <taxon>Mucoromycota</taxon>
        <taxon>Mortierellomycotina</taxon>
        <taxon>Mortierellomycetes</taxon>
        <taxon>Mortierellales</taxon>
        <taxon>Mortierellaceae</taxon>
        <taxon>Podila</taxon>
    </lineage>
</organism>
<feature type="region of interest" description="Disordered" evidence="1">
    <location>
        <begin position="458"/>
        <end position="482"/>
    </location>
</feature>
<dbReference type="GO" id="GO:0016020">
    <property type="term" value="C:membrane"/>
    <property type="evidence" value="ECO:0007669"/>
    <property type="project" value="InterPro"/>
</dbReference>
<dbReference type="InterPro" id="IPR006813">
    <property type="entry name" value="Glyco_trans_17"/>
</dbReference>
<evidence type="ECO:0000313" key="3">
    <source>
        <dbReference type="Proteomes" id="UP000696485"/>
    </source>
</evidence>